<evidence type="ECO:0000313" key="2">
    <source>
        <dbReference type="EMBL" id="TDD80166.1"/>
    </source>
</evidence>
<name>A0A4R5B6W8_9ACTN</name>
<evidence type="ECO:0000313" key="3">
    <source>
        <dbReference type="Proteomes" id="UP000294513"/>
    </source>
</evidence>
<keyword evidence="3" id="KW-1185">Reference proteome</keyword>
<dbReference type="EMBL" id="SMKU01000158">
    <property type="protein sequence ID" value="TDD80166.1"/>
    <property type="molecule type" value="Genomic_DNA"/>
</dbReference>
<dbReference type="Proteomes" id="UP000294513">
    <property type="component" value="Unassembled WGS sequence"/>
</dbReference>
<dbReference type="AlphaFoldDB" id="A0A4R5B6W8"/>
<reference evidence="2 3" key="1">
    <citation type="submission" date="2019-03" db="EMBL/GenBank/DDBJ databases">
        <title>Draft genome sequences of novel Actinobacteria.</title>
        <authorList>
            <person name="Sahin N."/>
            <person name="Ay H."/>
            <person name="Saygin H."/>
        </authorList>
    </citation>
    <scope>NUCLEOTIDE SEQUENCE [LARGE SCALE GENOMIC DNA]</scope>
    <source>
        <strain evidence="2 3">H3C3</strain>
    </source>
</reference>
<protein>
    <submittedName>
        <fullName evidence="2">Uncharacterized protein</fullName>
    </submittedName>
</protein>
<proteinExistence type="predicted"/>
<dbReference type="RefSeq" id="WP_131897821.1">
    <property type="nucleotide sequence ID" value="NZ_SMKU01000158.1"/>
</dbReference>
<accession>A0A4R5B6W8</accession>
<gene>
    <name evidence="2" type="ORF">E1298_26370</name>
</gene>
<organism evidence="2 3">
    <name type="scientific">Actinomadura rubrisoli</name>
    <dbReference type="NCBI Taxonomy" id="2530368"/>
    <lineage>
        <taxon>Bacteria</taxon>
        <taxon>Bacillati</taxon>
        <taxon>Actinomycetota</taxon>
        <taxon>Actinomycetes</taxon>
        <taxon>Streptosporangiales</taxon>
        <taxon>Thermomonosporaceae</taxon>
        <taxon>Actinomadura</taxon>
    </lineage>
</organism>
<comment type="caution">
    <text evidence="2">The sequence shown here is derived from an EMBL/GenBank/DDBJ whole genome shotgun (WGS) entry which is preliminary data.</text>
</comment>
<evidence type="ECO:0000256" key="1">
    <source>
        <dbReference type="SAM" id="MobiDB-lite"/>
    </source>
</evidence>
<feature type="region of interest" description="Disordered" evidence="1">
    <location>
        <begin position="42"/>
        <end position="61"/>
    </location>
</feature>
<sequence length="61" mass="7203">MFHHDIMHSIMQERARDLRAEGRAARDARTARRARAFWAELAERTTTRRASRRPTTAPQTR</sequence>